<reference evidence="1 2" key="1">
    <citation type="submission" date="2016-10" db="EMBL/GenBank/DDBJ databases">
        <authorList>
            <person name="de Groot N.N."/>
        </authorList>
    </citation>
    <scope>NUCLEOTIDE SEQUENCE [LARGE SCALE GENOMIC DNA]</scope>
    <source>
        <strain evidence="1 2">MP1X4</strain>
    </source>
</reference>
<protein>
    <recommendedName>
        <fullName evidence="3">DUF4145 domain-containing protein</fullName>
    </recommendedName>
</protein>
<accession>A0A1H1WN60</accession>
<evidence type="ECO:0000313" key="1">
    <source>
        <dbReference type="EMBL" id="SDS97599.1"/>
    </source>
</evidence>
<sequence length="221" mass="25308">MQQEEILARVDALIFQGRTAIDSQYRNSIGTNYVDKGKFFGFRAAALSFIARQLGKDDSYYIEFNTVCEDHLKTHNEAGVNILLALRNDVENGWLFSLKQLVTAELFSDFLEMSQHLLDEGYKDAAAVMIGSVLEEHLRQLCKTNGIDTYQVKGMDRVPKKANVINDELRRASVYEIIDNRQVTAWLDIRNSAAHGKYSDYFPEQVKLMHLGVLNFISRYK</sequence>
<organism evidence="1 2">
    <name type="scientific">Mucilaginibacter mallensis</name>
    <dbReference type="NCBI Taxonomy" id="652787"/>
    <lineage>
        <taxon>Bacteria</taxon>
        <taxon>Pseudomonadati</taxon>
        <taxon>Bacteroidota</taxon>
        <taxon>Sphingobacteriia</taxon>
        <taxon>Sphingobacteriales</taxon>
        <taxon>Sphingobacteriaceae</taxon>
        <taxon>Mucilaginibacter</taxon>
    </lineage>
</organism>
<dbReference type="AlphaFoldDB" id="A0A1H1WN60"/>
<evidence type="ECO:0008006" key="3">
    <source>
        <dbReference type="Google" id="ProtNLM"/>
    </source>
</evidence>
<proteinExistence type="predicted"/>
<dbReference type="STRING" id="652787.SAMN05216490_2215"/>
<evidence type="ECO:0000313" key="2">
    <source>
        <dbReference type="Proteomes" id="UP000199679"/>
    </source>
</evidence>
<name>A0A1H1WN60_MUCMA</name>
<keyword evidence="2" id="KW-1185">Reference proteome</keyword>
<dbReference type="RefSeq" id="WP_197684592.1">
    <property type="nucleotide sequence ID" value="NZ_LT629740.1"/>
</dbReference>
<dbReference type="EMBL" id="LT629740">
    <property type="protein sequence ID" value="SDS97599.1"/>
    <property type="molecule type" value="Genomic_DNA"/>
</dbReference>
<gene>
    <name evidence="1" type="ORF">SAMN05216490_2215</name>
</gene>
<dbReference type="Proteomes" id="UP000199679">
    <property type="component" value="Chromosome I"/>
</dbReference>